<evidence type="ECO:0008006" key="4">
    <source>
        <dbReference type="Google" id="ProtNLM"/>
    </source>
</evidence>
<evidence type="ECO:0000313" key="3">
    <source>
        <dbReference type="Proteomes" id="UP001217476"/>
    </source>
</evidence>
<keyword evidence="1" id="KW-0472">Membrane</keyword>
<reference evidence="2" key="1">
    <citation type="submission" date="2023-03" db="EMBL/GenBank/DDBJ databases">
        <title>Andean soil-derived lignocellulolytic bacterial consortium as a source of novel taxa and putative plastic-active enzymes.</title>
        <authorList>
            <person name="Diaz-Garcia L."/>
            <person name="Chuvochina M."/>
            <person name="Feuerriegel G."/>
            <person name="Bunk B."/>
            <person name="Sproer C."/>
            <person name="Streit W.R."/>
            <person name="Rodriguez L.M."/>
            <person name="Overmann J."/>
            <person name="Jimenez D.J."/>
        </authorList>
    </citation>
    <scope>NUCLEOTIDE SEQUENCE</scope>
    <source>
        <strain evidence="2">MAG 4196</strain>
    </source>
</reference>
<evidence type="ECO:0000313" key="2">
    <source>
        <dbReference type="EMBL" id="WEK06517.1"/>
    </source>
</evidence>
<gene>
    <name evidence="2" type="ORF">P0Y65_09825</name>
</gene>
<evidence type="ECO:0000256" key="1">
    <source>
        <dbReference type="SAM" id="Phobius"/>
    </source>
</evidence>
<dbReference type="Proteomes" id="UP001217476">
    <property type="component" value="Chromosome"/>
</dbReference>
<protein>
    <recommendedName>
        <fullName evidence="4">NADH-quinone oxidoreductase subunit E</fullName>
    </recommendedName>
</protein>
<feature type="transmembrane region" description="Helical" evidence="1">
    <location>
        <begin position="6"/>
        <end position="28"/>
    </location>
</feature>
<organism evidence="2 3">
    <name type="scientific">Candidatus Devosia phytovorans</name>
    <dbReference type="NCBI Taxonomy" id="3121372"/>
    <lineage>
        <taxon>Bacteria</taxon>
        <taxon>Pseudomonadati</taxon>
        <taxon>Pseudomonadota</taxon>
        <taxon>Alphaproteobacteria</taxon>
        <taxon>Hyphomicrobiales</taxon>
        <taxon>Devosiaceae</taxon>
        <taxon>Devosia</taxon>
    </lineage>
</organism>
<accession>A0AAJ6B1Q1</accession>
<sequence>MFNAALMIETAVLIFAAYLIGCVIGYGLRRVLYAARGTHLTSPVVVAPKPVIAPAPTPELRRPLSPAAHLAARANEPIDEPKPLVARLVARPPALSTPRNGRADDLKLIKGIGPKIEASLNGLGIHHFDQIAGWTIKDADWIDGQLAFKGRVAREGWVEQASRLLKAAA</sequence>
<dbReference type="EMBL" id="CP119312">
    <property type="protein sequence ID" value="WEK06517.1"/>
    <property type="molecule type" value="Genomic_DNA"/>
</dbReference>
<keyword evidence="1" id="KW-1133">Transmembrane helix</keyword>
<dbReference type="AlphaFoldDB" id="A0AAJ6B1Q1"/>
<name>A0AAJ6B1Q1_9HYPH</name>
<keyword evidence="1" id="KW-0812">Transmembrane</keyword>
<proteinExistence type="predicted"/>
<dbReference type="Gene3D" id="1.10.150.20">
    <property type="entry name" value="5' to 3' exonuclease, C-terminal subdomain"/>
    <property type="match status" value="1"/>
</dbReference>